<dbReference type="InterPro" id="IPR014044">
    <property type="entry name" value="CAP_dom"/>
</dbReference>
<dbReference type="STRING" id="180163.SAMN02745174_01881"/>
<dbReference type="EMBL" id="FUWX01000014">
    <property type="protein sequence ID" value="SJZ89894.1"/>
    <property type="molecule type" value="Genomic_DNA"/>
</dbReference>
<feature type="chain" id="PRO_5013250497" evidence="1">
    <location>
        <begin position="26"/>
        <end position="148"/>
    </location>
</feature>
<proteinExistence type="predicted"/>
<gene>
    <name evidence="3" type="ORF">SAMN02745174_01881</name>
</gene>
<dbReference type="SUPFAM" id="SSF55797">
    <property type="entry name" value="PR-1-like"/>
    <property type="match status" value="1"/>
</dbReference>
<organism evidence="3 4">
    <name type="scientific">Cetobacterium ceti</name>
    <dbReference type="NCBI Taxonomy" id="180163"/>
    <lineage>
        <taxon>Bacteria</taxon>
        <taxon>Fusobacteriati</taxon>
        <taxon>Fusobacteriota</taxon>
        <taxon>Fusobacteriia</taxon>
        <taxon>Fusobacteriales</taxon>
        <taxon>Fusobacteriaceae</taxon>
        <taxon>Cetobacterium</taxon>
    </lineage>
</organism>
<accession>A0A1T4PEC1</accession>
<dbReference type="Proteomes" id="UP000191153">
    <property type="component" value="Unassembled WGS sequence"/>
</dbReference>
<dbReference type="PANTHER" id="PTHR31157:SF1">
    <property type="entry name" value="SCP DOMAIN-CONTAINING PROTEIN"/>
    <property type="match status" value="1"/>
</dbReference>
<evidence type="ECO:0000259" key="2">
    <source>
        <dbReference type="Pfam" id="PF00188"/>
    </source>
</evidence>
<dbReference type="CDD" id="cd05379">
    <property type="entry name" value="CAP_bacterial"/>
    <property type="match status" value="1"/>
</dbReference>
<evidence type="ECO:0000313" key="3">
    <source>
        <dbReference type="EMBL" id="SJZ89894.1"/>
    </source>
</evidence>
<evidence type="ECO:0000313" key="4">
    <source>
        <dbReference type="Proteomes" id="UP000191153"/>
    </source>
</evidence>
<name>A0A1T4PEC1_9FUSO</name>
<dbReference type="RefSeq" id="WP_078694347.1">
    <property type="nucleotide sequence ID" value="NZ_FUWX01000014.1"/>
</dbReference>
<dbReference type="InterPro" id="IPR035940">
    <property type="entry name" value="CAP_sf"/>
</dbReference>
<dbReference type="Pfam" id="PF00188">
    <property type="entry name" value="CAP"/>
    <property type="match status" value="1"/>
</dbReference>
<keyword evidence="1" id="KW-0732">Signal</keyword>
<dbReference type="Gene3D" id="3.40.33.10">
    <property type="entry name" value="CAP"/>
    <property type="match status" value="1"/>
</dbReference>
<keyword evidence="4" id="KW-1185">Reference proteome</keyword>
<reference evidence="3 4" key="1">
    <citation type="submission" date="2017-02" db="EMBL/GenBank/DDBJ databases">
        <authorList>
            <person name="Peterson S.W."/>
        </authorList>
    </citation>
    <scope>NUCLEOTIDE SEQUENCE [LARGE SCALE GENOMIC DNA]</scope>
    <source>
        <strain evidence="3 4">ATCC 700028</strain>
    </source>
</reference>
<sequence>MIKLKKFIFLLFCFLSILSFSQDFSYENQILTLVNRERKIYNLPPVTLNKKLNQLARIKATDMDTYNYFSHSSPRLGNLSTFLKKNKIKYMIAGENIAKGQKTSEHVFNMWMESKGHRKNILNPRFKEMGIGKDSSNKNIWVQEFIGE</sequence>
<dbReference type="PANTHER" id="PTHR31157">
    <property type="entry name" value="SCP DOMAIN-CONTAINING PROTEIN"/>
    <property type="match status" value="1"/>
</dbReference>
<evidence type="ECO:0000256" key="1">
    <source>
        <dbReference type="SAM" id="SignalP"/>
    </source>
</evidence>
<dbReference type="AlphaFoldDB" id="A0A1T4PEC1"/>
<feature type="domain" description="SCP" evidence="2">
    <location>
        <begin position="31"/>
        <end position="145"/>
    </location>
</feature>
<protein>
    <submittedName>
        <fullName evidence="3">Cysteine-rich secretory protein family protein</fullName>
    </submittedName>
</protein>
<dbReference type="OrthoDB" id="9783944at2"/>
<feature type="signal peptide" evidence="1">
    <location>
        <begin position="1"/>
        <end position="25"/>
    </location>
</feature>